<dbReference type="EMBL" id="CP018632">
    <property type="protein sequence ID" value="ASJ74493.1"/>
    <property type="molecule type" value="Genomic_DNA"/>
</dbReference>
<name>A0A2Z2NT92_9GAMM</name>
<dbReference type="AlphaFoldDB" id="A0A2Z2NT92"/>
<keyword evidence="1" id="KW-0812">Transmembrane</keyword>
<feature type="transmembrane region" description="Helical" evidence="1">
    <location>
        <begin position="93"/>
        <end position="114"/>
    </location>
</feature>
<evidence type="ECO:0000256" key="1">
    <source>
        <dbReference type="SAM" id="Phobius"/>
    </source>
</evidence>
<feature type="transmembrane region" description="Helical" evidence="1">
    <location>
        <begin position="58"/>
        <end position="81"/>
    </location>
</feature>
<feature type="transmembrane region" description="Helical" evidence="1">
    <location>
        <begin position="144"/>
        <end position="161"/>
    </location>
</feature>
<feature type="transmembrane region" description="Helical" evidence="1">
    <location>
        <begin position="367"/>
        <end position="387"/>
    </location>
</feature>
<accession>A0A2Z2NT92</accession>
<protein>
    <recommendedName>
        <fullName evidence="4">Glycosyltransferase RgtA/B/C/D-like domain-containing protein</fullName>
    </recommendedName>
</protein>
<evidence type="ECO:0008006" key="4">
    <source>
        <dbReference type="Google" id="ProtNLM"/>
    </source>
</evidence>
<dbReference type="OrthoDB" id="9954329at2"/>
<keyword evidence="3" id="KW-1185">Reference proteome</keyword>
<reference evidence="2 3" key="1">
    <citation type="submission" date="2016-12" db="EMBL/GenBank/DDBJ databases">
        <authorList>
            <person name="Song W.-J."/>
            <person name="Kurnit D.M."/>
        </authorList>
    </citation>
    <scope>NUCLEOTIDE SEQUENCE [LARGE SCALE GENOMIC DNA]</scope>
    <source>
        <strain evidence="2 3">IMCC3135</strain>
    </source>
</reference>
<dbReference type="RefSeq" id="WP_088919518.1">
    <property type="nucleotide sequence ID" value="NZ_CP018632.1"/>
</dbReference>
<organism evidence="2 3">
    <name type="scientific">Granulosicoccus antarcticus IMCC3135</name>
    <dbReference type="NCBI Taxonomy" id="1192854"/>
    <lineage>
        <taxon>Bacteria</taxon>
        <taxon>Pseudomonadati</taxon>
        <taxon>Pseudomonadota</taxon>
        <taxon>Gammaproteobacteria</taxon>
        <taxon>Chromatiales</taxon>
        <taxon>Granulosicoccaceae</taxon>
        <taxon>Granulosicoccus</taxon>
    </lineage>
</organism>
<keyword evidence="1" id="KW-1133">Transmembrane helix</keyword>
<feature type="transmembrane region" description="Helical" evidence="1">
    <location>
        <begin position="120"/>
        <end position="137"/>
    </location>
</feature>
<feature type="transmembrane region" description="Helical" evidence="1">
    <location>
        <begin position="399"/>
        <end position="418"/>
    </location>
</feature>
<feature type="transmembrane region" description="Helical" evidence="1">
    <location>
        <begin position="167"/>
        <end position="184"/>
    </location>
</feature>
<evidence type="ECO:0000313" key="3">
    <source>
        <dbReference type="Proteomes" id="UP000250079"/>
    </source>
</evidence>
<sequence>MNKFLLFLTIAIVTSVIVTMQGYSTAGSVWDTHAIDGVSLLNFHTPEIPAFPMWGYSVLAALGGKSIPIFEGIFLFCILAIWNSMITKSNNEIGLNISGTLWPLSFVIILIPYIFVSVSYYSNSFFGMLILLGAVFLQKANKINSHLHWTILSSLAFGTAYNIRNEAILFCLAFIFALFLHRLIQKKKLFSISRITVFVLLTLVSIGPWYWYTGHVLAAPRLGTTNSGGVMYLSLGIRPDNPWNIEFSDEFVGNIALQKNFGSPWSETADKYFTMKTVDAVKAHPDAFAKKILTNLKLQILQGTYVPNMRSIFGSELDKQRLDYVNELFKGKIGLTVNESELQTYLNNPDIFDEVTPAHFAIVLTEYAFRAGYALLFLMLIALSLALTVLSRFRYLESWLFLAATGSTVLISSLFLTLPRMSTIILPFALWCSVTIYTDIRRSTRRIK</sequence>
<feature type="transmembrane region" description="Helical" evidence="1">
    <location>
        <begin position="191"/>
        <end position="212"/>
    </location>
</feature>
<gene>
    <name evidence="2" type="ORF">IMCC3135_22110</name>
</gene>
<evidence type="ECO:0000313" key="2">
    <source>
        <dbReference type="EMBL" id="ASJ74493.1"/>
    </source>
</evidence>
<keyword evidence="1" id="KW-0472">Membrane</keyword>
<feature type="transmembrane region" description="Helical" evidence="1">
    <location>
        <begin position="424"/>
        <end position="440"/>
    </location>
</feature>
<dbReference type="Proteomes" id="UP000250079">
    <property type="component" value="Chromosome"/>
</dbReference>
<dbReference type="KEGG" id="gai:IMCC3135_22110"/>
<proteinExistence type="predicted"/>